<dbReference type="Gene3D" id="3.40.50.2300">
    <property type="match status" value="1"/>
</dbReference>
<evidence type="ECO:0000256" key="5">
    <source>
        <dbReference type="SAM" id="MobiDB-lite"/>
    </source>
</evidence>
<evidence type="ECO:0000259" key="6">
    <source>
        <dbReference type="Pfam" id="PF01094"/>
    </source>
</evidence>
<evidence type="ECO:0000313" key="7">
    <source>
        <dbReference type="EMBL" id="GIY33614.1"/>
    </source>
</evidence>
<feature type="compositionally biased region" description="Low complexity" evidence="5">
    <location>
        <begin position="174"/>
        <end position="185"/>
    </location>
</feature>
<feature type="domain" description="Receptor ligand binding region" evidence="6">
    <location>
        <begin position="81"/>
        <end position="151"/>
    </location>
</feature>
<dbReference type="Pfam" id="PF01094">
    <property type="entry name" value="ANF_receptor"/>
    <property type="match status" value="1"/>
</dbReference>
<organism evidence="7 8">
    <name type="scientific">Caerostris extrusa</name>
    <name type="common">Bark spider</name>
    <name type="synonym">Caerostris bankana</name>
    <dbReference type="NCBI Taxonomy" id="172846"/>
    <lineage>
        <taxon>Eukaryota</taxon>
        <taxon>Metazoa</taxon>
        <taxon>Ecdysozoa</taxon>
        <taxon>Arthropoda</taxon>
        <taxon>Chelicerata</taxon>
        <taxon>Arachnida</taxon>
        <taxon>Araneae</taxon>
        <taxon>Araneomorphae</taxon>
        <taxon>Entelegynae</taxon>
        <taxon>Araneoidea</taxon>
        <taxon>Araneidae</taxon>
        <taxon>Caerostris</taxon>
    </lineage>
</organism>
<feature type="compositionally biased region" description="Low complexity" evidence="5">
    <location>
        <begin position="145"/>
        <end position="158"/>
    </location>
</feature>
<evidence type="ECO:0000313" key="8">
    <source>
        <dbReference type="Proteomes" id="UP001054945"/>
    </source>
</evidence>
<feature type="compositionally biased region" description="Basic and acidic residues" evidence="5">
    <location>
        <begin position="219"/>
        <end position="235"/>
    </location>
</feature>
<keyword evidence="4" id="KW-0472">Membrane</keyword>
<dbReference type="AlphaFoldDB" id="A0AAV4SJX4"/>
<proteinExistence type="predicted"/>
<evidence type="ECO:0000256" key="2">
    <source>
        <dbReference type="ARBA" id="ARBA00022692"/>
    </source>
</evidence>
<dbReference type="EMBL" id="BPLR01009662">
    <property type="protein sequence ID" value="GIY33614.1"/>
    <property type="molecule type" value="Genomic_DNA"/>
</dbReference>
<dbReference type="SUPFAM" id="SSF53822">
    <property type="entry name" value="Periplasmic binding protein-like I"/>
    <property type="match status" value="1"/>
</dbReference>
<feature type="region of interest" description="Disordered" evidence="5">
    <location>
        <begin position="141"/>
        <end position="235"/>
    </location>
</feature>
<reference evidence="7 8" key="1">
    <citation type="submission" date="2021-06" db="EMBL/GenBank/DDBJ databases">
        <title>Caerostris extrusa draft genome.</title>
        <authorList>
            <person name="Kono N."/>
            <person name="Arakawa K."/>
        </authorList>
    </citation>
    <scope>NUCLEOTIDE SEQUENCE [LARGE SCALE GENOMIC DNA]</scope>
</reference>
<keyword evidence="3" id="KW-1133">Transmembrane helix</keyword>
<dbReference type="InterPro" id="IPR001828">
    <property type="entry name" value="ANF_lig-bd_rcpt"/>
</dbReference>
<evidence type="ECO:0000256" key="3">
    <source>
        <dbReference type="ARBA" id="ARBA00022989"/>
    </source>
</evidence>
<keyword evidence="7" id="KW-0675">Receptor</keyword>
<dbReference type="Proteomes" id="UP001054945">
    <property type="component" value="Unassembled WGS sequence"/>
</dbReference>
<name>A0AAV4SJX4_CAEEX</name>
<protein>
    <submittedName>
        <fullName evidence="7">Glutamate receptor, ionotropic kainate 1</fullName>
    </submittedName>
</protein>
<dbReference type="InterPro" id="IPR028082">
    <property type="entry name" value="Peripla_BP_I"/>
</dbReference>
<comment type="caution">
    <text evidence="7">The sequence shown here is derived from an EMBL/GenBank/DDBJ whole genome shotgun (WGS) entry which is preliminary data.</text>
</comment>
<dbReference type="GO" id="GO:0016020">
    <property type="term" value="C:membrane"/>
    <property type="evidence" value="ECO:0007669"/>
    <property type="project" value="UniProtKB-SubCell"/>
</dbReference>
<comment type="subcellular location">
    <subcellularLocation>
        <location evidence="1">Membrane</location>
    </subcellularLocation>
</comment>
<keyword evidence="8" id="KW-1185">Reference proteome</keyword>
<evidence type="ECO:0000256" key="1">
    <source>
        <dbReference type="ARBA" id="ARBA00004370"/>
    </source>
</evidence>
<evidence type="ECO:0000256" key="4">
    <source>
        <dbReference type="ARBA" id="ARBA00023136"/>
    </source>
</evidence>
<sequence>MRWMQSIIVSFGCSDSSNVRIQDGVRYILVQEKIEKKIHIKSIRSLLTWVVCSNPEMRCWRQRSNMLLSVLTQIPDYYRIPDLHLSWRVERHDSFQAARKVCDLLSEGMAAMFGPQSNEGSAAVQSTCDVLEVPHIETRWDYRTRGTTTPSTSSPTPRLWAGRTWTSSRQKTGRSSPSSHSPTRTAEGSFHPPKASRSSPVPSTPRIPEAPQRVGQSWHQEHSDRRAHEKCPNCS</sequence>
<gene>
    <name evidence="7" type="primary">X975_12851</name>
    <name evidence="7" type="ORF">CEXT_32841</name>
</gene>
<keyword evidence="2" id="KW-0812">Transmembrane</keyword>
<accession>A0AAV4SJX4</accession>